<proteinExistence type="predicted"/>
<evidence type="ECO:0000259" key="1">
    <source>
        <dbReference type="PROSITE" id="PS50004"/>
    </source>
</evidence>
<dbReference type="Ensembl" id="ENSTGUT00000031241.1">
    <property type="protein sequence ID" value="ENSTGUP00000030675.1"/>
    <property type="gene ID" value="ENSTGUG00000029349.1"/>
</dbReference>
<name>A0A674H867_TAEGU</name>
<keyword evidence="3" id="KW-1185">Reference proteome</keyword>
<organism evidence="2 3">
    <name type="scientific">Taeniopygia guttata</name>
    <name type="common">Zebra finch</name>
    <name type="synonym">Poephila guttata</name>
    <dbReference type="NCBI Taxonomy" id="59729"/>
    <lineage>
        <taxon>Eukaryota</taxon>
        <taxon>Metazoa</taxon>
        <taxon>Chordata</taxon>
        <taxon>Craniata</taxon>
        <taxon>Vertebrata</taxon>
        <taxon>Euteleostomi</taxon>
        <taxon>Archelosauria</taxon>
        <taxon>Archosauria</taxon>
        <taxon>Dinosauria</taxon>
        <taxon>Saurischia</taxon>
        <taxon>Theropoda</taxon>
        <taxon>Coelurosauria</taxon>
        <taxon>Aves</taxon>
        <taxon>Neognathae</taxon>
        <taxon>Neoaves</taxon>
        <taxon>Telluraves</taxon>
        <taxon>Australaves</taxon>
        <taxon>Passeriformes</taxon>
        <taxon>Passeroidea</taxon>
        <taxon>Estrildidae</taxon>
        <taxon>Estrildinae</taxon>
        <taxon>Taeniopygia</taxon>
    </lineage>
</organism>
<dbReference type="InterPro" id="IPR035892">
    <property type="entry name" value="C2_domain_sf"/>
</dbReference>
<dbReference type="PROSITE" id="PS50004">
    <property type="entry name" value="C2"/>
    <property type="match status" value="1"/>
</dbReference>
<dbReference type="PANTHER" id="PTHR10857:SF51">
    <property type="entry name" value="COPINE-5"/>
    <property type="match status" value="1"/>
</dbReference>
<feature type="domain" description="C2" evidence="1">
    <location>
        <begin position="39"/>
        <end position="166"/>
    </location>
</feature>
<dbReference type="InterPro" id="IPR045052">
    <property type="entry name" value="Copine"/>
</dbReference>
<dbReference type="Gene3D" id="2.60.40.150">
    <property type="entry name" value="C2 domain"/>
    <property type="match status" value="1"/>
</dbReference>
<evidence type="ECO:0000313" key="2">
    <source>
        <dbReference type="Ensembl" id="ENSTGUP00000030675.1"/>
    </source>
</evidence>
<dbReference type="Proteomes" id="UP000007754">
    <property type="component" value="Chromosome 26"/>
</dbReference>
<evidence type="ECO:0000313" key="3">
    <source>
        <dbReference type="Proteomes" id="UP000007754"/>
    </source>
</evidence>
<reference evidence="2 3" key="1">
    <citation type="journal article" date="2010" name="Nature">
        <title>The genome of a songbird.</title>
        <authorList>
            <person name="Warren W.C."/>
            <person name="Clayton D.F."/>
            <person name="Ellegren H."/>
            <person name="Arnold A.P."/>
            <person name="Hillier L.W."/>
            <person name="Kunstner A."/>
            <person name="Searle S."/>
            <person name="White S."/>
            <person name="Vilella A.J."/>
            <person name="Fairley S."/>
            <person name="Heger A."/>
            <person name="Kong L."/>
            <person name="Ponting C.P."/>
            <person name="Jarvis E.D."/>
            <person name="Mello C.V."/>
            <person name="Minx P."/>
            <person name="Lovell P."/>
            <person name="Velho T.A."/>
            <person name="Ferris M."/>
            <person name="Balakrishnan C.N."/>
            <person name="Sinha S."/>
            <person name="Blatti C."/>
            <person name="London S.E."/>
            <person name="Li Y."/>
            <person name="Lin Y.C."/>
            <person name="George J."/>
            <person name="Sweedler J."/>
            <person name="Southey B."/>
            <person name="Gunaratne P."/>
            <person name="Watson M."/>
            <person name="Nam K."/>
            <person name="Backstrom N."/>
            <person name="Smeds L."/>
            <person name="Nabholz B."/>
            <person name="Itoh Y."/>
            <person name="Whitney O."/>
            <person name="Pfenning A.R."/>
            <person name="Howard J."/>
            <person name="Volker M."/>
            <person name="Skinner B.M."/>
            <person name="Griffin D.K."/>
            <person name="Ye L."/>
            <person name="McLaren W.M."/>
            <person name="Flicek P."/>
            <person name="Quesada V."/>
            <person name="Velasco G."/>
            <person name="Lopez-Otin C."/>
            <person name="Puente X.S."/>
            <person name="Olender T."/>
            <person name="Lancet D."/>
            <person name="Smit A.F."/>
            <person name="Hubley R."/>
            <person name="Konkel M.K."/>
            <person name="Walker J.A."/>
            <person name="Batzer M.A."/>
            <person name="Gu W."/>
            <person name="Pollock D.D."/>
            <person name="Chen L."/>
            <person name="Cheng Z."/>
            <person name="Eichler E.E."/>
            <person name="Stapley J."/>
            <person name="Slate J."/>
            <person name="Ekblom R."/>
            <person name="Birkhead T."/>
            <person name="Burke T."/>
            <person name="Burt D."/>
            <person name="Scharff C."/>
            <person name="Adam I."/>
            <person name="Richard H."/>
            <person name="Sultan M."/>
            <person name="Soldatov A."/>
            <person name="Lehrach H."/>
            <person name="Edwards S.V."/>
            <person name="Yang S.P."/>
            <person name="Li X."/>
            <person name="Graves T."/>
            <person name="Fulton L."/>
            <person name="Nelson J."/>
            <person name="Chinwalla A."/>
            <person name="Hou S."/>
            <person name="Mardis E.R."/>
            <person name="Wilson R.K."/>
        </authorList>
    </citation>
    <scope>NUCLEOTIDE SEQUENCE [LARGE SCALE GENOMIC DNA]</scope>
</reference>
<reference evidence="2" key="3">
    <citation type="submission" date="2025-09" db="UniProtKB">
        <authorList>
            <consortium name="Ensembl"/>
        </authorList>
    </citation>
    <scope>IDENTIFICATION</scope>
</reference>
<dbReference type="CDD" id="cd04048">
    <property type="entry name" value="C2A_Copine"/>
    <property type="match status" value="1"/>
</dbReference>
<dbReference type="SUPFAM" id="SSF49562">
    <property type="entry name" value="C2 domain (Calcium/lipid-binding domain, CaLB)"/>
    <property type="match status" value="1"/>
</dbReference>
<dbReference type="AlphaFoldDB" id="A0A674H867"/>
<protein>
    <recommendedName>
        <fullName evidence="1">C2 domain-containing protein</fullName>
    </recommendedName>
</protein>
<reference evidence="2" key="2">
    <citation type="submission" date="2025-08" db="UniProtKB">
        <authorList>
            <consortium name="Ensembl"/>
        </authorList>
    </citation>
    <scope>IDENTIFICATION</scope>
</reference>
<dbReference type="GO" id="GO:0071277">
    <property type="term" value="P:cellular response to calcium ion"/>
    <property type="evidence" value="ECO:0007669"/>
    <property type="project" value="TreeGrafter"/>
</dbReference>
<dbReference type="GO" id="GO:0005886">
    <property type="term" value="C:plasma membrane"/>
    <property type="evidence" value="ECO:0007669"/>
    <property type="project" value="TreeGrafter"/>
</dbReference>
<dbReference type="GeneTree" id="ENSGT00940000156194"/>
<accession>A0A674H867</accession>
<dbReference type="InterPro" id="IPR000008">
    <property type="entry name" value="C2_dom"/>
</dbReference>
<dbReference type="PANTHER" id="PTHR10857">
    <property type="entry name" value="COPINE"/>
    <property type="match status" value="1"/>
</dbReference>
<dbReference type="GO" id="GO:0005544">
    <property type="term" value="F:calcium-dependent phospholipid binding"/>
    <property type="evidence" value="ECO:0007669"/>
    <property type="project" value="InterPro"/>
</dbReference>
<dbReference type="Pfam" id="PF00168">
    <property type="entry name" value="C2"/>
    <property type="match status" value="1"/>
</dbReference>
<sequence length="166" mass="18271">GFGSLQDILEGSRGLGSSRECWGLWGFWVVFGVLEISGGFGEPLRCFGGVWGILGGFRGGSGVSLRCLGGLWGCLPLLTTPPAVCVLYTQSPGSHQWREFGRTEVIDNSLNPDFLHKFVLDYCFEERQNLRFDLYDVDSKSPDLSKHVSAGSALLPWPPWGGHPHW</sequence>